<dbReference type="EMBL" id="JAGEMI010000001">
    <property type="protein sequence ID" value="MBO1866363.1"/>
    <property type="molecule type" value="Genomic_DNA"/>
</dbReference>
<organism evidence="2">
    <name type="scientific">Bradyrhizobium barranii subsp. barranii</name>
    <dbReference type="NCBI Taxonomy" id="2823807"/>
    <lineage>
        <taxon>Bacteria</taxon>
        <taxon>Pseudomonadati</taxon>
        <taxon>Pseudomonadota</taxon>
        <taxon>Alphaproteobacteria</taxon>
        <taxon>Hyphomicrobiales</taxon>
        <taxon>Nitrobacteraceae</taxon>
        <taxon>Bradyrhizobium</taxon>
        <taxon>Bradyrhizobium barranii</taxon>
    </lineage>
</organism>
<sequence length="137" mass="14972">MVQASPAAALPLTGRPQTSPIPSIHFRVTATNSTHEGVTAYGEKKVRARRPWKVVGAKHHHSSVEQLQLDLAAINRCIHVLEKADVDPQDIEVLTVHALTLAEQIDEVRWLNPAKALGWLLEKETRKPAARKASGAG</sequence>
<dbReference type="EMBL" id="CP086136">
    <property type="protein sequence ID" value="UEM09949.1"/>
    <property type="molecule type" value="Genomic_DNA"/>
</dbReference>
<proteinExistence type="predicted"/>
<evidence type="ECO:0000313" key="2">
    <source>
        <dbReference type="EMBL" id="MBO1866363.1"/>
    </source>
</evidence>
<name>A0A939S7B4_9BRAD</name>
<reference evidence="3 4" key="2">
    <citation type="journal article" date="2022" name="Int. J. Syst. Evol. Microbiol.">
        <title>Strains of Bradyrhizobium barranii sp. nov. associated with legumes native to Canada are symbionts of soybeans and belong to different subspecies (subsp. barranii subsp. nov. and subsp. apii subsp. nov.) and symbiovars (sv. glycinearum and sv. septentrionale).</title>
        <authorList>
            <person name="Bromfield E.S.P."/>
            <person name="Cloutier S."/>
            <person name="Wasai-Hara S."/>
            <person name="Minamisawa K."/>
        </authorList>
    </citation>
    <scope>NUCLEOTIDE SEQUENCE [LARGE SCALE GENOMIC DNA]</scope>
    <source>
        <strain evidence="3 4">144S4</strain>
    </source>
</reference>
<dbReference type="AlphaFoldDB" id="A0A939S7B4"/>
<evidence type="ECO:0000256" key="1">
    <source>
        <dbReference type="SAM" id="MobiDB-lite"/>
    </source>
</evidence>
<protein>
    <submittedName>
        <fullName evidence="2">Uncharacterized protein</fullName>
    </submittedName>
</protein>
<evidence type="ECO:0000313" key="3">
    <source>
        <dbReference type="EMBL" id="UEM09949.1"/>
    </source>
</evidence>
<dbReference type="Proteomes" id="UP000664702">
    <property type="component" value="Chromosome"/>
</dbReference>
<accession>A0A939S7B4</accession>
<evidence type="ECO:0000313" key="4">
    <source>
        <dbReference type="Proteomes" id="UP000664702"/>
    </source>
</evidence>
<feature type="region of interest" description="Disordered" evidence="1">
    <location>
        <begin position="1"/>
        <end position="22"/>
    </location>
</feature>
<reference evidence="2" key="1">
    <citation type="submission" date="2021-03" db="EMBL/GenBank/DDBJ databases">
        <title>Whole Genome Sequence of Bradyrhizobium sp. Strain 144S4.</title>
        <authorList>
            <person name="Bromfield E.S.P."/>
            <person name="Cloutier S."/>
        </authorList>
    </citation>
    <scope>NUCLEOTIDE SEQUENCE [LARGE SCALE GENOMIC DNA]</scope>
    <source>
        <strain evidence="2">144S4</strain>
    </source>
</reference>
<gene>
    <name evidence="3" type="ORF">J4G43_035400</name>
    <name evidence="2" type="ORF">J4G43_37330</name>
</gene>
<dbReference type="RefSeq" id="WP_208087749.1">
    <property type="nucleotide sequence ID" value="NZ_CP086136.1"/>
</dbReference>
<dbReference type="KEGG" id="bban:J4G43_035400"/>